<feature type="transmembrane region" description="Helical" evidence="2">
    <location>
        <begin position="381"/>
        <end position="399"/>
    </location>
</feature>
<feature type="transmembrane region" description="Helical" evidence="2">
    <location>
        <begin position="22"/>
        <end position="43"/>
    </location>
</feature>
<feature type="compositionally biased region" description="Basic and acidic residues" evidence="1">
    <location>
        <begin position="233"/>
        <end position="266"/>
    </location>
</feature>
<keyword evidence="2" id="KW-1133">Transmembrane helix</keyword>
<feature type="region of interest" description="Disordered" evidence="1">
    <location>
        <begin position="212"/>
        <end position="283"/>
    </location>
</feature>
<name>A0AAU2A2P3_9ACTN</name>
<feature type="transmembrane region" description="Helical" evidence="2">
    <location>
        <begin position="354"/>
        <end position="375"/>
    </location>
</feature>
<keyword evidence="2" id="KW-0472">Membrane</keyword>
<organism evidence="3">
    <name type="scientific">Streptomyces sp. NBC_00093</name>
    <dbReference type="NCBI Taxonomy" id="2975649"/>
    <lineage>
        <taxon>Bacteria</taxon>
        <taxon>Bacillati</taxon>
        <taxon>Actinomycetota</taxon>
        <taxon>Actinomycetes</taxon>
        <taxon>Kitasatosporales</taxon>
        <taxon>Streptomycetaceae</taxon>
        <taxon>Streptomyces</taxon>
    </lineage>
</organism>
<evidence type="ECO:0000313" key="3">
    <source>
        <dbReference type="EMBL" id="WTT18974.1"/>
    </source>
</evidence>
<evidence type="ECO:0008006" key="4">
    <source>
        <dbReference type="Google" id="ProtNLM"/>
    </source>
</evidence>
<evidence type="ECO:0000256" key="1">
    <source>
        <dbReference type="SAM" id="MobiDB-lite"/>
    </source>
</evidence>
<dbReference type="AlphaFoldDB" id="A0AAU2A2P3"/>
<accession>A0AAU2A2P3</accession>
<sequence>MTQPPQNHGPVKAKRRTPINRGAAIAAGVLLWALGWLFVVLALRSGYDAAAAEYTGTPVCDGQFMGPGDTCVVFGNGAGESGSYEDIVAGNERDAKAEAWAWAEVKGGFGAALVFGGMSLAGFGGRLRARVNAWVCTSVAVVPLLGVAGVVWWLQSRVNAASSVPVGIEGLYLTELPDVPSSAWLTGLTVAFVALLYFSAVFDNGAGTTTSPERYAANSRPASSTWGGTVPTEKYRKAAEKEEQRKVWQQRHKEASDAFDQGRTDDPWAAGRAVPDPDGVPPARLSTRGARLTRALGAAVYFLACALGAGHSALLALGVELPVEAAPALTALVGLVLFTSHARRTFPAGEVAWGYGGFALLSLAAALTTVLSLPAITWSGLLNTLVFTCGFLGLTAWFGPSLTRPAVAGRIIYTATGLVQLLVAAGLLIAARTPGLRWLAYLVALVLVVSGWRSFVHARKTESLGRVPSLVSAACLGSSALVLALIACGVAYADIGPLNWVVVAGYTFPSLVLAQSAFGHAMRVGRPPTPRSKTVR</sequence>
<feature type="transmembrane region" description="Helical" evidence="2">
    <location>
        <begin position="411"/>
        <end position="432"/>
    </location>
</feature>
<feature type="transmembrane region" description="Helical" evidence="2">
    <location>
        <begin position="107"/>
        <end position="124"/>
    </location>
</feature>
<feature type="transmembrane region" description="Helical" evidence="2">
    <location>
        <begin position="183"/>
        <end position="202"/>
    </location>
</feature>
<protein>
    <recommendedName>
        <fullName evidence="4">Integral membrane protein</fullName>
    </recommendedName>
</protein>
<proteinExistence type="predicted"/>
<feature type="transmembrane region" description="Helical" evidence="2">
    <location>
        <begin position="438"/>
        <end position="455"/>
    </location>
</feature>
<feature type="transmembrane region" description="Helical" evidence="2">
    <location>
        <begin position="298"/>
        <end position="319"/>
    </location>
</feature>
<feature type="transmembrane region" description="Helical" evidence="2">
    <location>
        <begin position="131"/>
        <end position="154"/>
    </location>
</feature>
<feature type="transmembrane region" description="Helical" evidence="2">
    <location>
        <begin position="498"/>
        <end position="518"/>
    </location>
</feature>
<reference evidence="3" key="1">
    <citation type="submission" date="2022-10" db="EMBL/GenBank/DDBJ databases">
        <title>The complete genomes of actinobacterial strains from the NBC collection.</title>
        <authorList>
            <person name="Joergensen T.S."/>
            <person name="Alvarez Arevalo M."/>
            <person name="Sterndorff E.B."/>
            <person name="Faurdal D."/>
            <person name="Vuksanovic O."/>
            <person name="Mourched A.-S."/>
            <person name="Charusanti P."/>
            <person name="Shaw S."/>
            <person name="Blin K."/>
            <person name="Weber T."/>
        </authorList>
    </citation>
    <scope>NUCLEOTIDE SEQUENCE</scope>
    <source>
        <strain evidence="3">NBC_00093</strain>
    </source>
</reference>
<feature type="transmembrane region" description="Helical" evidence="2">
    <location>
        <begin position="467"/>
        <end position="492"/>
    </location>
</feature>
<gene>
    <name evidence="3" type="ORF">OHA22_27310</name>
</gene>
<dbReference type="EMBL" id="CP108222">
    <property type="protein sequence ID" value="WTT18974.1"/>
    <property type="molecule type" value="Genomic_DNA"/>
</dbReference>
<keyword evidence="2" id="KW-0812">Transmembrane</keyword>
<evidence type="ECO:0000256" key="2">
    <source>
        <dbReference type="SAM" id="Phobius"/>
    </source>
</evidence>